<evidence type="ECO:0000259" key="4">
    <source>
        <dbReference type="PROSITE" id="PS50048"/>
    </source>
</evidence>
<feature type="compositionally biased region" description="Polar residues" evidence="3">
    <location>
        <begin position="1"/>
        <end position="11"/>
    </location>
</feature>
<dbReference type="PROSITE" id="PS00463">
    <property type="entry name" value="ZN2_CY6_FUNGAL_1"/>
    <property type="match status" value="1"/>
</dbReference>
<evidence type="ECO:0000256" key="2">
    <source>
        <dbReference type="ARBA" id="ARBA00023242"/>
    </source>
</evidence>
<dbReference type="CDD" id="cd00067">
    <property type="entry name" value="GAL4"/>
    <property type="match status" value="1"/>
</dbReference>
<organism evidence="5 6">
    <name type="scientific">Lepidopterella palustris CBS 459.81</name>
    <dbReference type="NCBI Taxonomy" id="1314670"/>
    <lineage>
        <taxon>Eukaryota</taxon>
        <taxon>Fungi</taxon>
        <taxon>Dikarya</taxon>
        <taxon>Ascomycota</taxon>
        <taxon>Pezizomycotina</taxon>
        <taxon>Dothideomycetes</taxon>
        <taxon>Pleosporomycetidae</taxon>
        <taxon>Mytilinidiales</taxon>
        <taxon>Argynnaceae</taxon>
        <taxon>Lepidopterella</taxon>
    </lineage>
</organism>
<dbReference type="OrthoDB" id="5367487at2759"/>
<feature type="compositionally biased region" description="Polar residues" evidence="3">
    <location>
        <begin position="50"/>
        <end position="63"/>
    </location>
</feature>
<dbReference type="PANTHER" id="PTHR47431">
    <property type="entry name" value="ZN(II)2CYS6 TRANSCRIPTION FACTOR (EUROFUNG)-RELATED"/>
    <property type="match status" value="1"/>
</dbReference>
<dbReference type="Pfam" id="PF04082">
    <property type="entry name" value="Fungal_trans"/>
    <property type="match status" value="1"/>
</dbReference>
<keyword evidence="1" id="KW-0479">Metal-binding</keyword>
<dbReference type="SMART" id="SM00906">
    <property type="entry name" value="Fungal_trans"/>
    <property type="match status" value="1"/>
</dbReference>
<proteinExistence type="predicted"/>
<dbReference type="SUPFAM" id="SSF57701">
    <property type="entry name" value="Zn2/Cys6 DNA-binding domain"/>
    <property type="match status" value="1"/>
</dbReference>
<dbReference type="Proteomes" id="UP000250266">
    <property type="component" value="Unassembled WGS sequence"/>
</dbReference>
<gene>
    <name evidence="5" type="ORF">K432DRAFT_389178</name>
</gene>
<feature type="region of interest" description="Disordered" evidence="3">
    <location>
        <begin position="111"/>
        <end position="135"/>
    </location>
</feature>
<feature type="region of interest" description="Disordered" evidence="3">
    <location>
        <begin position="32"/>
        <end position="63"/>
    </location>
</feature>
<dbReference type="GO" id="GO:0008270">
    <property type="term" value="F:zinc ion binding"/>
    <property type="evidence" value="ECO:0007669"/>
    <property type="project" value="InterPro"/>
</dbReference>
<dbReference type="Gene3D" id="4.10.240.10">
    <property type="entry name" value="Zn(2)-C6 fungal-type DNA-binding domain"/>
    <property type="match status" value="1"/>
</dbReference>
<keyword evidence="6" id="KW-1185">Reference proteome</keyword>
<accession>A0A8E2EJ29</accession>
<feature type="region of interest" description="Disordered" evidence="3">
    <location>
        <begin position="1"/>
        <end position="20"/>
    </location>
</feature>
<keyword evidence="2" id="KW-0539">Nucleus</keyword>
<dbReference type="Pfam" id="PF00172">
    <property type="entry name" value="Zn_clus"/>
    <property type="match status" value="1"/>
</dbReference>
<dbReference type="AlphaFoldDB" id="A0A8E2EJ29"/>
<reference evidence="5 6" key="1">
    <citation type="journal article" date="2016" name="Nat. Commun.">
        <title>Ectomycorrhizal ecology is imprinted in the genome of the dominant symbiotic fungus Cenococcum geophilum.</title>
        <authorList>
            <consortium name="DOE Joint Genome Institute"/>
            <person name="Peter M."/>
            <person name="Kohler A."/>
            <person name="Ohm R.A."/>
            <person name="Kuo A."/>
            <person name="Krutzmann J."/>
            <person name="Morin E."/>
            <person name="Arend M."/>
            <person name="Barry K.W."/>
            <person name="Binder M."/>
            <person name="Choi C."/>
            <person name="Clum A."/>
            <person name="Copeland A."/>
            <person name="Grisel N."/>
            <person name="Haridas S."/>
            <person name="Kipfer T."/>
            <person name="LaButti K."/>
            <person name="Lindquist E."/>
            <person name="Lipzen A."/>
            <person name="Maire R."/>
            <person name="Meier B."/>
            <person name="Mihaltcheva S."/>
            <person name="Molinier V."/>
            <person name="Murat C."/>
            <person name="Poggeler S."/>
            <person name="Quandt C.A."/>
            <person name="Sperisen C."/>
            <person name="Tritt A."/>
            <person name="Tisserant E."/>
            <person name="Crous P.W."/>
            <person name="Henrissat B."/>
            <person name="Nehls U."/>
            <person name="Egli S."/>
            <person name="Spatafora J.W."/>
            <person name="Grigoriev I.V."/>
            <person name="Martin F.M."/>
        </authorList>
    </citation>
    <scope>NUCLEOTIDE SEQUENCE [LARGE SCALE GENOMIC DNA]</scope>
    <source>
        <strain evidence="5 6">CBS 459.81</strain>
    </source>
</reference>
<dbReference type="SMART" id="SM00066">
    <property type="entry name" value="GAL4"/>
    <property type="match status" value="1"/>
</dbReference>
<dbReference type="InterPro" id="IPR007219">
    <property type="entry name" value="XnlR_reg_dom"/>
</dbReference>
<dbReference type="EMBL" id="KV744829">
    <property type="protein sequence ID" value="OCK84861.1"/>
    <property type="molecule type" value="Genomic_DNA"/>
</dbReference>
<evidence type="ECO:0000256" key="3">
    <source>
        <dbReference type="SAM" id="MobiDB-lite"/>
    </source>
</evidence>
<dbReference type="GO" id="GO:0006351">
    <property type="term" value="P:DNA-templated transcription"/>
    <property type="evidence" value="ECO:0007669"/>
    <property type="project" value="InterPro"/>
</dbReference>
<dbReference type="GO" id="GO:0000981">
    <property type="term" value="F:DNA-binding transcription factor activity, RNA polymerase II-specific"/>
    <property type="evidence" value="ECO:0007669"/>
    <property type="project" value="InterPro"/>
</dbReference>
<feature type="domain" description="Zn(2)-C6 fungal-type" evidence="4">
    <location>
        <begin position="73"/>
        <end position="102"/>
    </location>
</feature>
<sequence length="662" mass="72620">MASHVSSSGQIPITPGEDSSWWIPESSAIPTRSIGVNGDGNLASSDGAVNESQVTTPRIPSGATANRASVPVACVACRSRHLKCDGGIRCSRCKVDGVECSYVKSRRGWKGKRRNKESLGMPPGPLPGNDNTSAENYLQNRSFNTSLGQENISLLRSPLESALRLNSSQASSPAFDFNSDGALIDAISSASNGLNFLATAPINHMSLSSTSMHNSLQPNPGPASTTGAFFVFFYSSHPFLLPRNRMVELLKERRIPHLELAIQYIGSCFLPTAPTDVFRDALSRMLSHQNLPKDGFSVQALLLFAIGINANNEPAKAAQMLQMAINMALEIGLNRAEFALIHGHGDRVMEECWKRTWWSLFVINGLFAAVNPSIPFRLRDVVTDVPLPCEENEYLSGHIPFSRSVQEYDDSSFSNEDVVFSSFTYLVDAVRILGKVLEVSRADSLEYHKVDVADAYLVNWSLHLPPSKREIVSGDGRVDEILFQAHMVISGSTIMLHRPRSNLGFGDVEEVTTCVTPGQCLLPTQPREIHTAKCLHAAEDISKLITLPTSLQKHTPFFTCVIVMASVVHLSYWSFLVPDGQDENIKSLIRLDTGSLQSLSALWPVANTVLHQVRGVAHIMFNSKKAMSIHMWSSIANDDIIRDMIEEGSSEDPETYSQLLTP</sequence>
<dbReference type="PANTHER" id="PTHR47431:SF1">
    <property type="entry name" value="ZN(II)2CYS6 TRANSCRIPTION FACTOR (EUROFUNG)"/>
    <property type="match status" value="1"/>
</dbReference>
<dbReference type="GO" id="GO:0003677">
    <property type="term" value="F:DNA binding"/>
    <property type="evidence" value="ECO:0007669"/>
    <property type="project" value="InterPro"/>
</dbReference>
<evidence type="ECO:0000256" key="1">
    <source>
        <dbReference type="ARBA" id="ARBA00022723"/>
    </source>
</evidence>
<dbReference type="PROSITE" id="PS50048">
    <property type="entry name" value="ZN2_CY6_FUNGAL_2"/>
    <property type="match status" value="1"/>
</dbReference>
<dbReference type="CDD" id="cd12148">
    <property type="entry name" value="fungal_TF_MHR"/>
    <property type="match status" value="1"/>
</dbReference>
<evidence type="ECO:0000313" key="5">
    <source>
        <dbReference type="EMBL" id="OCK84861.1"/>
    </source>
</evidence>
<protein>
    <recommendedName>
        <fullName evidence="4">Zn(2)-C6 fungal-type domain-containing protein</fullName>
    </recommendedName>
</protein>
<evidence type="ECO:0000313" key="6">
    <source>
        <dbReference type="Proteomes" id="UP000250266"/>
    </source>
</evidence>
<dbReference type="InterPro" id="IPR001138">
    <property type="entry name" value="Zn2Cys6_DnaBD"/>
</dbReference>
<dbReference type="InterPro" id="IPR036864">
    <property type="entry name" value="Zn2-C6_fun-type_DNA-bd_sf"/>
</dbReference>
<name>A0A8E2EJ29_9PEZI</name>